<comment type="caution">
    <text evidence="2">The sequence shown here is derived from an EMBL/GenBank/DDBJ whole genome shotgun (WGS) entry which is preliminary data.</text>
</comment>
<sequence length="104" mass="10896">MLHVPNTAGPAPPRPTCRLEGLTQDTCLVDTLLSDPCSRRHSNSPRELHTTRKHATEIGAGHKGTVTARQGGAGQSRVGFGAAETKLRTNGGASRGSVQDSVLE</sequence>
<accession>A0A5B7DAS5</accession>
<dbReference type="Proteomes" id="UP000324222">
    <property type="component" value="Unassembled WGS sequence"/>
</dbReference>
<name>A0A5B7DAS5_PORTR</name>
<proteinExistence type="predicted"/>
<dbReference type="AlphaFoldDB" id="A0A5B7DAS5"/>
<evidence type="ECO:0000256" key="1">
    <source>
        <dbReference type="SAM" id="MobiDB-lite"/>
    </source>
</evidence>
<gene>
    <name evidence="2" type="ORF">E2C01_011202</name>
</gene>
<evidence type="ECO:0000313" key="3">
    <source>
        <dbReference type="Proteomes" id="UP000324222"/>
    </source>
</evidence>
<evidence type="ECO:0000313" key="2">
    <source>
        <dbReference type="EMBL" id="MPC18323.1"/>
    </source>
</evidence>
<dbReference type="EMBL" id="VSRR010000669">
    <property type="protein sequence ID" value="MPC18323.1"/>
    <property type="molecule type" value="Genomic_DNA"/>
</dbReference>
<keyword evidence="3" id="KW-1185">Reference proteome</keyword>
<reference evidence="2 3" key="1">
    <citation type="submission" date="2019-05" db="EMBL/GenBank/DDBJ databases">
        <title>Another draft genome of Portunus trituberculatus and its Hox gene families provides insights of decapod evolution.</title>
        <authorList>
            <person name="Jeong J.-H."/>
            <person name="Song I."/>
            <person name="Kim S."/>
            <person name="Choi T."/>
            <person name="Kim D."/>
            <person name="Ryu S."/>
            <person name="Kim W."/>
        </authorList>
    </citation>
    <scope>NUCLEOTIDE SEQUENCE [LARGE SCALE GENOMIC DNA]</scope>
    <source>
        <tissue evidence="2">Muscle</tissue>
    </source>
</reference>
<feature type="compositionally biased region" description="Basic and acidic residues" evidence="1">
    <location>
        <begin position="44"/>
        <end position="56"/>
    </location>
</feature>
<organism evidence="2 3">
    <name type="scientific">Portunus trituberculatus</name>
    <name type="common">Swimming crab</name>
    <name type="synonym">Neptunus trituberculatus</name>
    <dbReference type="NCBI Taxonomy" id="210409"/>
    <lineage>
        <taxon>Eukaryota</taxon>
        <taxon>Metazoa</taxon>
        <taxon>Ecdysozoa</taxon>
        <taxon>Arthropoda</taxon>
        <taxon>Crustacea</taxon>
        <taxon>Multicrustacea</taxon>
        <taxon>Malacostraca</taxon>
        <taxon>Eumalacostraca</taxon>
        <taxon>Eucarida</taxon>
        <taxon>Decapoda</taxon>
        <taxon>Pleocyemata</taxon>
        <taxon>Brachyura</taxon>
        <taxon>Eubrachyura</taxon>
        <taxon>Portunoidea</taxon>
        <taxon>Portunidae</taxon>
        <taxon>Portuninae</taxon>
        <taxon>Portunus</taxon>
    </lineage>
</organism>
<feature type="region of interest" description="Disordered" evidence="1">
    <location>
        <begin position="34"/>
        <end position="104"/>
    </location>
</feature>
<protein>
    <submittedName>
        <fullName evidence="2">Uncharacterized protein</fullName>
    </submittedName>
</protein>